<dbReference type="SUPFAM" id="SSF48173">
    <property type="entry name" value="Cryptochrome/photolyase FAD-binding domain"/>
    <property type="match status" value="1"/>
</dbReference>
<dbReference type="AlphaFoldDB" id="A0A7Y7E689"/>
<evidence type="ECO:0000313" key="3">
    <source>
        <dbReference type="Proteomes" id="UP000587462"/>
    </source>
</evidence>
<feature type="region of interest" description="Disordered" evidence="1">
    <location>
        <begin position="1"/>
        <end position="25"/>
    </location>
</feature>
<accession>A0A7Y7E689</accession>
<keyword evidence="3" id="KW-1185">Reference proteome</keyword>
<dbReference type="EMBL" id="JABBXF010000014">
    <property type="protein sequence ID" value="NVK77673.1"/>
    <property type="molecule type" value="Genomic_DNA"/>
</dbReference>
<proteinExistence type="predicted"/>
<sequence length="120" mass="13169">MTGRCGSSCAGAPAPAGGGGGRCLRHARGAESWRRGRTGHPPVDVAMRQLRRNWRTWGPVVHEPWKLPAQERAPTGYGESPPPFIGLHPLSRPQGTPGHARIRLAEEEPWKRRRTGPCAW</sequence>
<feature type="compositionally biased region" description="Basic residues" evidence="1">
    <location>
        <begin position="111"/>
        <end position="120"/>
    </location>
</feature>
<protein>
    <submittedName>
        <fullName evidence="2">Uncharacterized protein</fullName>
    </submittedName>
</protein>
<feature type="region of interest" description="Disordered" evidence="1">
    <location>
        <begin position="71"/>
        <end position="120"/>
    </location>
</feature>
<evidence type="ECO:0000256" key="1">
    <source>
        <dbReference type="SAM" id="MobiDB-lite"/>
    </source>
</evidence>
<comment type="caution">
    <text evidence="2">The sequence shown here is derived from an EMBL/GenBank/DDBJ whole genome shotgun (WGS) entry which is preliminary data.</text>
</comment>
<evidence type="ECO:0000313" key="2">
    <source>
        <dbReference type="EMBL" id="NVK77673.1"/>
    </source>
</evidence>
<name>A0A7Y7E689_STRMO</name>
<gene>
    <name evidence="2" type="ORF">HG542_08330</name>
</gene>
<feature type="compositionally biased region" description="Low complexity" evidence="1">
    <location>
        <begin position="1"/>
        <end position="15"/>
    </location>
</feature>
<organism evidence="2 3">
    <name type="scientific">Streptomyces morookaense</name>
    <name type="common">Streptoverticillium morookaense</name>
    <dbReference type="NCBI Taxonomy" id="1970"/>
    <lineage>
        <taxon>Bacteria</taxon>
        <taxon>Bacillati</taxon>
        <taxon>Actinomycetota</taxon>
        <taxon>Actinomycetes</taxon>
        <taxon>Kitasatosporales</taxon>
        <taxon>Streptomycetaceae</taxon>
        <taxon>Streptomyces</taxon>
    </lineage>
</organism>
<dbReference type="Proteomes" id="UP000587462">
    <property type="component" value="Unassembled WGS sequence"/>
</dbReference>
<dbReference type="InterPro" id="IPR036134">
    <property type="entry name" value="Crypto/Photolyase_FAD-like_sf"/>
</dbReference>
<reference evidence="2 3" key="1">
    <citation type="submission" date="2020-04" db="EMBL/GenBank/DDBJ databases">
        <title>Draft Genome Sequence of Streptomyces morookaense DSM 40503, an 8-azaguanine-producing strain.</title>
        <authorList>
            <person name="Qi J."/>
            <person name="Gao J.-M."/>
        </authorList>
    </citation>
    <scope>NUCLEOTIDE SEQUENCE [LARGE SCALE GENOMIC DNA]</scope>
    <source>
        <strain evidence="2 3">DSM 40503</strain>
    </source>
</reference>